<dbReference type="AlphaFoldDB" id="A0A815GJD0"/>
<dbReference type="Proteomes" id="UP000681967">
    <property type="component" value="Unassembled WGS sequence"/>
</dbReference>
<dbReference type="Proteomes" id="UP000663842">
    <property type="component" value="Unassembled WGS sequence"/>
</dbReference>
<dbReference type="Proteomes" id="UP000663866">
    <property type="component" value="Unassembled WGS sequence"/>
</dbReference>
<evidence type="ECO:0000313" key="2">
    <source>
        <dbReference type="EMBL" id="CAF1340568.1"/>
    </source>
</evidence>
<dbReference type="Proteomes" id="UP000681720">
    <property type="component" value="Unassembled WGS sequence"/>
</dbReference>
<protein>
    <submittedName>
        <fullName evidence="2">Uncharacterized protein</fullName>
    </submittedName>
</protein>
<organism evidence="2 12">
    <name type="scientific">Rotaria magnacalcarata</name>
    <dbReference type="NCBI Taxonomy" id="392030"/>
    <lineage>
        <taxon>Eukaryota</taxon>
        <taxon>Metazoa</taxon>
        <taxon>Spiralia</taxon>
        <taxon>Gnathifera</taxon>
        <taxon>Rotifera</taxon>
        <taxon>Eurotatoria</taxon>
        <taxon>Bdelloidea</taxon>
        <taxon>Philodinida</taxon>
        <taxon>Philodinidae</taxon>
        <taxon>Rotaria</taxon>
    </lineage>
</organism>
<evidence type="ECO:0000313" key="6">
    <source>
        <dbReference type="EMBL" id="CAF2081092.1"/>
    </source>
</evidence>
<feature type="transmembrane region" description="Helical" evidence="1">
    <location>
        <begin position="89"/>
        <end position="112"/>
    </location>
</feature>
<feature type="transmembrane region" description="Helical" evidence="1">
    <location>
        <begin position="124"/>
        <end position="146"/>
    </location>
</feature>
<dbReference type="Proteomes" id="UP000663824">
    <property type="component" value="Unassembled WGS sequence"/>
</dbReference>
<dbReference type="Proteomes" id="UP000663834">
    <property type="component" value="Unassembled WGS sequence"/>
</dbReference>
<evidence type="ECO:0000313" key="10">
    <source>
        <dbReference type="EMBL" id="CAF4097638.1"/>
    </source>
</evidence>
<evidence type="ECO:0000313" key="9">
    <source>
        <dbReference type="EMBL" id="CAF4082507.1"/>
    </source>
</evidence>
<dbReference type="EMBL" id="CAJNOW010021562">
    <property type="protein sequence ID" value="CAF1684685.1"/>
    <property type="molecule type" value="Genomic_DNA"/>
</dbReference>
<evidence type="ECO:0000313" key="11">
    <source>
        <dbReference type="EMBL" id="CAF4896300.1"/>
    </source>
</evidence>
<dbReference type="EMBL" id="CAJNRE010006379">
    <property type="protein sequence ID" value="CAF2054237.1"/>
    <property type="molecule type" value="Genomic_DNA"/>
</dbReference>
<keyword evidence="1" id="KW-1133">Transmembrane helix</keyword>
<dbReference type="Proteomes" id="UP000663887">
    <property type="component" value="Unassembled WGS sequence"/>
</dbReference>
<comment type="caution">
    <text evidence="2">The sequence shown here is derived from an EMBL/GenBank/DDBJ whole genome shotgun (WGS) entry which is preliminary data.</text>
</comment>
<dbReference type="Proteomes" id="UP000663856">
    <property type="component" value="Unassembled WGS sequence"/>
</dbReference>
<feature type="transmembrane region" description="Helical" evidence="1">
    <location>
        <begin position="21"/>
        <end position="42"/>
    </location>
</feature>
<dbReference type="Proteomes" id="UP000676336">
    <property type="component" value="Unassembled WGS sequence"/>
</dbReference>
<name>A0A815GJD0_9BILA</name>
<evidence type="ECO:0000313" key="13">
    <source>
        <dbReference type="Proteomes" id="UP000663866"/>
    </source>
</evidence>
<dbReference type="EMBL" id="CAJNOV010008847">
    <property type="protein sequence ID" value="CAF1340568.1"/>
    <property type="molecule type" value="Genomic_DNA"/>
</dbReference>
<keyword evidence="1" id="KW-0812">Transmembrane</keyword>
<keyword evidence="1" id="KW-0472">Membrane</keyword>
<evidence type="ECO:0000313" key="12">
    <source>
        <dbReference type="Proteomes" id="UP000663855"/>
    </source>
</evidence>
<evidence type="ECO:0000313" key="4">
    <source>
        <dbReference type="EMBL" id="CAF2041210.1"/>
    </source>
</evidence>
<sequence length="199" mass="23179">MYAPRAKFERVYVISPIKVAVIFLICLHCLCIFVTFSTSFWIKTEHGHYGPLFSCEKRLIANNYLILSMKNECYMGGFTHDIILFKIPLTAMLILMSFLSAFMSIMTASLSFVENASSMRHRYWLYTIILLLFVCIIDWFILVFIPLNYHEEVYHLQWAYSVHCTSTLCISLSLITAIIMHNQDDIRYIEGIAESTIKK</sequence>
<proteinExistence type="predicted"/>
<dbReference type="EMBL" id="CAJNRF010002679">
    <property type="protein sequence ID" value="CAF2041210.1"/>
    <property type="molecule type" value="Genomic_DNA"/>
</dbReference>
<dbReference type="EMBL" id="CAJOBJ010006297">
    <property type="protein sequence ID" value="CAF4056540.1"/>
    <property type="molecule type" value="Genomic_DNA"/>
</dbReference>
<evidence type="ECO:0000313" key="8">
    <source>
        <dbReference type="EMBL" id="CAF4056540.1"/>
    </source>
</evidence>
<dbReference type="EMBL" id="CAJOBI010172855">
    <property type="protein sequence ID" value="CAF4896300.1"/>
    <property type="molecule type" value="Genomic_DNA"/>
</dbReference>
<keyword evidence="13" id="KW-1185">Reference proteome</keyword>
<dbReference type="EMBL" id="CAJOBF010003266">
    <property type="protein sequence ID" value="CAF4082507.1"/>
    <property type="molecule type" value="Genomic_DNA"/>
</dbReference>
<dbReference type="EMBL" id="CAJOBG010002892">
    <property type="protein sequence ID" value="CAF4034331.1"/>
    <property type="molecule type" value="Genomic_DNA"/>
</dbReference>
<evidence type="ECO:0000256" key="1">
    <source>
        <dbReference type="SAM" id="Phobius"/>
    </source>
</evidence>
<reference evidence="2" key="1">
    <citation type="submission" date="2021-02" db="EMBL/GenBank/DDBJ databases">
        <authorList>
            <person name="Nowell W R."/>
        </authorList>
    </citation>
    <scope>NUCLEOTIDE SEQUENCE</scope>
</reference>
<accession>A0A815GJD0</accession>
<dbReference type="OrthoDB" id="10016327at2759"/>
<dbReference type="EMBL" id="CAJOBH010007914">
    <property type="protein sequence ID" value="CAF4097638.1"/>
    <property type="molecule type" value="Genomic_DNA"/>
</dbReference>
<evidence type="ECO:0000313" key="7">
    <source>
        <dbReference type="EMBL" id="CAF4034331.1"/>
    </source>
</evidence>
<dbReference type="EMBL" id="CAJNRG010005908">
    <property type="protein sequence ID" value="CAF2081092.1"/>
    <property type="molecule type" value="Genomic_DNA"/>
</dbReference>
<dbReference type="Proteomes" id="UP000663855">
    <property type="component" value="Unassembled WGS sequence"/>
</dbReference>
<feature type="transmembrane region" description="Helical" evidence="1">
    <location>
        <begin position="158"/>
        <end position="180"/>
    </location>
</feature>
<gene>
    <name evidence="10" type="ORF">BYL167_LOCUS18947</name>
    <name evidence="2" type="ORF">CJN711_LOCUS18903</name>
    <name evidence="8" type="ORF">GIL414_LOCUS14720</name>
    <name evidence="3" type="ORF">KQP761_LOCUS38046</name>
    <name evidence="5" type="ORF">MBJ925_LOCUS13743</name>
    <name evidence="7" type="ORF">OVN521_LOCUS16993</name>
    <name evidence="11" type="ORF">SMN809_LOCUS51515</name>
    <name evidence="9" type="ORF">UXM345_LOCUS21156</name>
    <name evidence="4" type="ORF">WKI299_LOCUS8363</name>
    <name evidence="6" type="ORF">XDN619_LOCUS14763</name>
</gene>
<evidence type="ECO:0000313" key="5">
    <source>
        <dbReference type="EMBL" id="CAF2054237.1"/>
    </source>
</evidence>
<evidence type="ECO:0000313" key="3">
    <source>
        <dbReference type="EMBL" id="CAF1684685.1"/>
    </source>
</evidence>